<dbReference type="AlphaFoldDB" id="A0A1D1VQ80"/>
<evidence type="ECO:0000313" key="2">
    <source>
        <dbReference type="Proteomes" id="UP000186922"/>
    </source>
</evidence>
<dbReference type="EMBL" id="BDGG01000007">
    <property type="protein sequence ID" value="GAV01104.1"/>
    <property type="molecule type" value="Genomic_DNA"/>
</dbReference>
<comment type="caution">
    <text evidence="1">The sequence shown here is derived from an EMBL/GenBank/DDBJ whole genome shotgun (WGS) entry which is preliminary data.</text>
</comment>
<dbReference type="Proteomes" id="UP000186922">
    <property type="component" value="Unassembled WGS sequence"/>
</dbReference>
<protein>
    <submittedName>
        <fullName evidence="1">Uncharacterized protein</fullName>
    </submittedName>
</protein>
<organism evidence="1 2">
    <name type="scientific">Ramazzottius varieornatus</name>
    <name type="common">Water bear</name>
    <name type="synonym">Tardigrade</name>
    <dbReference type="NCBI Taxonomy" id="947166"/>
    <lineage>
        <taxon>Eukaryota</taxon>
        <taxon>Metazoa</taxon>
        <taxon>Ecdysozoa</taxon>
        <taxon>Tardigrada</taxon>
        <taxon>Eutardigrada</taxon>
        <taxon>Parachela</taxon>
        <taxon>Hypsibioidea</taxon>
        <taxon>Ramazzottiidae</taxon>
        <taxon>Ramazzottius</taxon>
    </lineage>
</organism>
<accession>A0A1D1VQ80</accession>
<keyword evidence="2" id="KW-1185">Reference proteome</keyword>
<proteinExistence type="predicted"/>
<evidence type="ECO:0000313" key="1">
    <source>
        <dbReference type="EMBL" id="GAV01104.1"/>
    </source>
</evidence>
<gene>
    <name evidence="1" type="primary">RvY_11866-1</name>
    <name evidence="1" type="synonym">RvY_11866.1</name>
    <name evidence="1" type="ORF">RvY_11866</name>
</gene>
<name>A0A1D1VQ80_RAMVA</name>
<sequence length="127" mass="14554">MKERSSGTIVGRGGAKRMQRRLVDKEERVVNTENDSQQRGWCLVCLMGIDASFHLRQLNPDSPGYHTFHVSPTVERSESPFNKPHPIYADYRGRREGDLNRKGVTVARVQLYCSTSYTALDWRNANK</sequence>
<reference evidence="1 2" key="1">
    <citation type="journal article" date="2016" name="Nat. Commun.">
        <title>Extremotolerant tardigrade genome and improved radiotolerance of human cultured cells by tardigrade-unique protein.</title>
        <authorList>
            <person name="Hashimoto T."/>
            <person name="Horikawa D.D."/>
            <person name="Saito Y."/>
            <person name="Kuwahara H."/>
            <person name="Kozuka-Hata H."/>
            <person name="Shin-I T."/>
            <person name="Minakuchi Y."/>
            <person name="Ohishi K."/>
            <person name="Motoyama A."/>
            <person name="Aizu T."/>
            <person name="Enomoto A."/>
            <person name="Kondo K."/>
            <person name="Tanaka S."/>
            <person name="Hara Y."/>
            <person name="Koshikawa S."/>
            <person name="Sagara H."/>
            <person name="Miura T."/>
            <person name="Yokobori S."/>
            <person name="Miyagawa K."/>
            <person name="Suzuki Y."/>
            <person name="Kubo T."/>
            <person name="Oyama M."/>
            <person name="Kohara Y."/>
            <person name="Fujiyama A."/>
            <person name="Arakawa K."/>
            <person name="Katayama T."/>
            <person name="Toyoda A."/>
            <person name="Kunieda T."/>
        </authorList>
    </citation>
    <scope>NUCLEOTIDE SEQUENCE [LARGE SCALE GENOMIC DNA]</scope>
    <source>
        <strain evidence="1 2">YOKOZUNA-1</strain>
    </source>
</reference>